<dbReference type="PANTHER" id="PTHR42849">
    <property type="entry name" value="N-ACETYLNEURAMINATE LYASE"/>
    <property type="match status" value="1"/>
</dbReference>
<dbReference type="GO" id="GO:0008747">
    <property type="term" value="F:N-acetylneuraminate lyase activity"/>
    <property type="evidence" value="ECO:0007669"/>
    <property type="project" value="TreeGrafter"/>
</dbReference>
<dbReference type="Pfam" id="PF00701">
    <property type="entry name" value="DHDPS"/>
    <property type="match status" value="1"/>
</dbReference>
<dbReference type="PROSITE" id="PS00666">
    <property type="entry name" value="DHDPS_2"/>
    <property type="match status" value="1"/>
</dbReference>
<comment type="caution">
    <text evidence="3">The sequence shown here is derived from an EMBL/GenBank/DDBJ whole genome shotgun (WGS) entry which is preliminary data.</text>
</comment>
<dbReference type="SUPFAM" id="SSF51569">
    <property type="entry name" value="Aldolase"/>
    <property type="match status" value="1"/>
</dbReference>
<evidence type="ECO:0000256" key="1">
    <source>
        <dbReference type="ARBA" id="ARBA00023239"/>
    </source>
</evidence>
<dbReference type="SMART" id="SM01130">
    <property type="entry name" value="DHDPS"/>
    <property type="match status" value="1"/>
</dbReference>
<dbReference type="InterPro" id="IPR020625">
    <property type="entry name" value="Schiff_base-form_aldolases_AS"/>
</dbReference>
<gene>
    <name evidence="3" type="ORF">S03H2_23262</name>
</gene>
<dbReference type="AlphaFoldDB" id="X1GQC6"/>
<evidence type="ECO:0008006" key="4">
    <source>
        <dbReference type="Google" id="ProtNLM"/>
    </source>
</evidence>
<dbReference type="InterPro" id="IPR013785">
    <property type="entry name" value="Aldolase_TIM"/>
</dbReference>
<dbReference type="Gene3D" id="3.20.20.70">
    <property type="entry name" value="Aldolase class I"/>
    <property type="match status" value="1"/>
</dbReference>
<dbReference type="PRINTS" id="PR00146">
    <property type="entry name" value="DHPICSNTHASE"/>
</dbReference>
<evidence type="ECO:0000313" key="3">
    <source>
        <dbReference type="EMBL" id="GAH43819.1"/>
    </source>
</evidence>
<dbReference type="EMBL" id="BARU01012680">
    <property type="protein sequence ID" value="GAH43819.1"/>
    <property type="molecule type" value="Genomic_DNA"/>
</dbReference>
<keyword evidence="1" id="KW-0456">Lyase</keyword>
<dbReference type="GO" id="GO:0005829">
    <property type="term" value="C:cytosol"/>
    <property type="evidence" value="ECO:0007669"/>
    <property type="project" value="TreeGrafter"/>
</dbReference>
<accession>X1GQC6</accession>
<organism evidence="3">
    <name type="scientific">marine sediment metagenome</name>
    <dbReference type="NCBI Taxonomy" id="412755"/>
    <lineage>
        <taxon>unclassified sequences</taxon>
        <taxon>metagenomes</taxon>
        <taxon>ecological metagenomes</taxon>
    </lineage>
</organism>
<evidence type="ECO:0000256" key="2">
    <source>
        <dbReference type="ARBA" id="ARBA00023270"/>
    </source>
</evidence>
<dbReference type="InterPro" id="IPR002220">
    <property type="entry name" value="DapA-like"/>
</dbReference>
<feature type="non-terminal residue" evidence="3">
    <location>
        <position position="231"/>
    </location>
</feature>
<reference evidence="3" key="1">
    <citation type="journal article" date="2014" name="Front. Microbiol.">
        <title>High frequency of phylogenetically diverse reductive dehalogenase-homologous genes in deep subseafloor sedimentary metagenomes.</title>
        <authorList>
            <person name="Kawai M."/>
            <person name="Futagami T."/>
            <person name="Toyoda A."/>
            <person name="Takaki Y."/>
            <person name="Nishi S."/>
            <person name="Hori S."/>
            <person name="Arai W."/>
            <person name="Tsubouchi T."/>
            <person name="Morono Y."/>
            <person name="Uchiyama I."/>
            <person name="Ito T."/>
            <person name="Fujiyama A."/>
            <person name="Inagaki F."/>
            <person name="Takami H."/>
        </authorList>
    </citation>
    <scope>NUCLEOTIDE SEQUENCE</scope>
    <source>
        <strain evidence="3">Expedition CK06-06</strain>
    </source>
</reference>
<feature type="non-terminal residue" evidence="3">
    <location>
        <position position="1"/>
    </location>
</feature>
<name>X1GQC6_9ZZZZ</name>
<dbReference type="GO" id="GO:0019262">
    <property type="term" value="P:N-acetylneuraminate catabolic process"/>
    <property type="evidence" value="ECO:0007669"/>
    <property type="project" value="TreeGrafter"/>
</dbReference>
<sequence>CEAAKGRVPVLAGTGAAYTGDVVKLTRRAVEFGAAAALVVSPYFLKPSDKEIYEHFEKVANNSDIPIFVYNIPQVTGVPLHWTLIDGLRNIDGIAGLKDSSGNLVNLTTILVRKPENFQVMVGHDEVALPALASGCDGAILASANVFPDRYIKMQTELAMGDLKEALIIQRSIQKIIRIFVNHGGGLAVKAALNMMGVPVGLARPPLQVGDALGYHMHDEIRTCLEDLQLI</sequence>
<dbReference type="CDD" id="cd00408">
    <property type="entry name" value="DHDPS-like"/>
    <property type="match status" value="1"/>
</dbReference>
<dbReference type="PANTHER" id="PTHR42849:SF1">
    <property type="entry name" value="N-ACETYLNEURAMINATE LYASE"/>
    <property type="match status" value="1"/>
</dbReference>
<proteinExistence type="predicted"/>
<protein>
    <recommendedName>
        <fullName evidence="4">4-hydroxy-tetrahydrodipicolinate synthase</fullName>
    </recommendedName>
</protein>
<keyword evidence="2" id="KW-0704">Schiff base</keyword>